<dbReference type="SMART" id="SM00485">
    <property type="entry name" value="XPGN"/>
    <property type="match status" value="1"/>
</dbReference>
<dbReference type="Pfam" id="PF00752">
    <property type="entry name" value="XPG_N"/>
    <property type="match status" value="1"/>
</dbReference>
<dbReference type="GO" id="GO:0017108">
    <property type="term" value="F:5'-flap endonuclease activity"/>
    <property type="evidence" value="ECO:0007669"/>
    <property type="project" value="UniProtKB-UniRule"/>
</dbReference>
<dbReference type="GO" id="GO:0005730">
    <property type="term" value="C:nucleolus"/>
    <property type="evidence" value="ECO:0007669"/>
    <property type="project" value="UniProtKB-SubCell"/>
</dbReference>
<feature type="domain" description="XPG-I" evidence="17">
    <location>
        <begin position="146"/>
        <end position="218"/>
    </location>
</feature>
<dbReference type="SUPFAM" id="SSF88723">
    <property type="entry name" value="PIN domain-like"/>
    <property type="match status" value="1"/>
</dbReference>
<dbReference type="PANTHER" id="PTHR11081:SF9">
    <property type="entry name" value="FLAP ENDONUCLEASE 1"/>
    <property type="match status" value="1"/>
</dbReference>
<dbReference type="Gene3D" id="1.10.150.20">
    <property type="entry name" value="5' to 3' exonuclease, C-terminal subdomain"/>
    <property type="match status" value="1"/>
</dbReference>
<dbReference type="InterPro" id="IPR023426">
    <property type="entry name" value="Flap_endonuc"/>
</dbReference>
<evidence type="ECO:0000256" key="10">
    <source>
        <dbReference type="ARBA" id="ARBA00022842"/>
    </source>
</evidence>
<feature type="domain" description="XPG N-terminal" evidence="18">
    <location>
        <begin position="1"/>
        <end position="107"/>
    </location>
</feature>
<keyword evidence="8 15" id="KW-0378">Hydrolase</keyword>
<evidence type="ECO:0000256" key="8">
    <source>
        <dbReference type="ARBA" id="ARBA00022801"/>
    </source>
</evidence>
<proteinExistence type="inferred from homology"/>
<name>A0A507BZS2_9FUNG</name>
<dbReference type="HAMAP" id="MF_00614">
    <property type="entry name" value="Fen"/>
    <property type="match status" value="1"/>
</dbReference>
<dbReference type="FunFam" id="3.40.50.1010:FF:000003">
    <property type="entry name" value="Flap endonuclease 1"/>
    <property type="match status" value="1"/>
</dbReference>
<dbReference type="STRING" id="1806994.A0A507BZS2"/>
<keyword evidence="10 15" id="KW-0460">Magnesium</keyword>
<dbReference type="InterPro" id="IPR036279">
    <property type="entry name" value="5-3_exonuclease_C_sf"/>
</dbReference>
<comment type="similarity">
    <text evidence="14 15">Belongs to the XPG/RAD2 endonuclease family. FEN1 subfamily.</text>
</comment>
<dbReference type="AlphaFoldDB" id="A0A507BZS2"/>
<dbReference type="SUPFAM" id="SSF47807">
    <property type="entry name" value="5' to 3' exonuclease, C-terminal subdomain"/>
    <property type="match status" value="1"/>
</dbReference>
<evidence type="ECO:0000256" key="14">
    <source>
        <dbReference type="ARBA" id="ARBA00034726"/>
    </source>
</evidence>
<evidence type="ECO:0000256" key="16">
    <source>
        <dbReference type="SAM" id="MobiDB-lite"/>
    </source>
</evidence>
<evidence type="ECO:0000313" key="19">
    <source>
        <dbReference type="EMBL" id="TPX30835.1"/>
    </source>
</evidence>
<evidence type="ECO:0000256" key="11">
    <source>
        <dbReference type="ARBA" id="ARBA00023128"/>
    </source>
</evidence>
<sequence length="393" mass="43796">MGIQGLTKVIADHAPEAMTEHDIKNYFGRKVAIDASMSIYQFLIAVRSDGQQLTNEAGETTSHLMGIFYRTLRMIEHGIKPCYVFDGKPPVAKSAELKKRGEKRAEALEEMKKAEETGDTETFDKFSRRTVKVTKEHNEECKRLLKLMGVPYVDAPCEAEAQCAALAKAGKVYAAASEDMDTLTFGAPVLLRHLTFSEARKMNISEIHLDKALEGMKMSMEQFTDLCILLGCDYCDSIKGVGPHRAMELMQKYKNLDDAIKHLDKKFTVPEDWPYEQARSLFVEPEVQDPNEIDLKWEDPDVDGIIAFMVEEKNFNEDRIRNAVAKLVKNRGTATQGRLDGFFKPLPKDPNAATPAKRKNDASSSGKNSKAKTDAKGKDAKAKGKGGAGKPRK</sequence>
<dbReference type="InterPro" id="IPR006085">
    <property type="entry name" value="XPG_DNA_repair_N"/>
</dbReference>
<dbReference type="Gene3D" id="3.40.50.1010">
    <property type="entry name" value="5'-nuclease"/>
    <property type="match status" value="1"/>
</dbReference>
<keyword evidence="7 15" id="KW-0227">DNA damage</keyword>
<comment type="function">
    <text evidence="15">Structure-specific nuclease with 5'-flap endonuclease and 5'-3' exonuclease activities involved in DNA replication and repair. During DNA replication, cleaves the 5'-overhanging flap structure that is generated by displacement synthesis when DNA polymerase encounters the 5'-end of a downstream Okazaki fragment. It enters the flap from the 5'-end and then tracks to cleave the flap base, leaving a nick for ligation. Also involved in the long patch base excision repair (LP-BER) pathway, by cleaving within the apurinic/apyrimidinic (AP) site-terminated flap. Acts as a genome stabilization factor that prevents flaps from equilibrating into structures that lead to duplications and deletions. Also possesses 5'-3' exonuclease activity on nicked or gapped double-stranded DNA, and exhibits RNase H activity. Also involved in replication and repair of rDNA and in repairing mitochondrial DNA.</text>
</comment>
<evidence type="ECO:0000259" key="17">
    <source>
        <dbReference type="SMART" id="SM00484"/>
    </source>
</evidence>
<keyword evidence="12 15" id="KW-0234">DNA repair</keyword>
<evidence type="ECO:0000256" key="9">
    <source>
        <dbReference type="ARBA" id="ARBA00022839"/>
    </source>
</evidence>
<evidence type="ECO:0000256" key="13">
    <source>
        <dbReference type="ARBA" id="ARBA00023242"/>
    </source>
</evidence>
<dbReference type="EC" id="3.1.-.-" evidence="15"/>
<dbReference type="RefSeq" id="XP_031022406.1">
    <property type="nucleotide sequence ID" value="XM_031171629.1"/>
</dbReference>
<dbReference type="PROSITE" id="PS00841">
    <property type="entry name" value="XPG_1"/>
    <property type="match status" value="1"/>
</dbReference>
<evidence type="ECO:0000256" key="4">
    <source>
        <dbReference type="ARBA" id="ARBA00022722"/>
    </source>
</evidence>
<comment type="subcellular location">
    <subcellularLocation>
        <location evidence="1 15">Mitochondrion</location>
    </subcellularLocation>
    <subcellularLocation>
        <location evidence="15">Nucleus</location>
        <location evidence="15">Nucleolus</location>
    </subcellularLocation>
    <subcellularLocation>
        <location evidence="15">Nucleus</location>
        <location evidence="15">Nucleoplasm</location>
    </subcellularLocation>
    <text evidence="15">Resides mostly in the nucleoli and relocalizes to the nucleoplasm upon DNA damage.</text>
</comment>
<evidence type="ECO:0000256" key="3">
    <source>
        <dbReference type="ARBA" id="ARBA00022705"/>
    </source>
</evidence>
<feature type="region of interest" description="Disordered" evidence="16">
    <location>
        <begin position="337"/>
        <end position="393"/>
    </location>
</feature>
<evidence type="ECO:0000259" key="18">
    <source>
        <dbReference type="SMART" id="SM00485"/>
    </source>
</evidence>
<dbReference type="GO" id="GO:0005654">
    <property type="term" value="C:nucleoplasm"/>
    <property type="evidence" value="ECO:0007669"/>
    <property type="project" value="UniProtKB-SubCell"/>
</dbReference>
<keyword evidence="5 15" id="KW-0479">Metal-binding</keyword>
<dbReference type="InterPro" id="IPR019974">
    <property type="entry name" value="XPG_CS"/>
</dbReference>
<dbReference type="GO" id="GO:0003677">
    <property type="term" value="F:DNA binding"/>
    <property type="evidence" value="ECO:0007669"/>
    <property type="project" value="UniProtKB-UniRule"/>
</dbReference>
<evidence type="ECO:0000256" key="12">
    <source>
        <dbReference type="ARBA" id="ARBA00023204"/>
    </source>
</evidence>
<dbReference type="GO" id="GO:0005739">
    <property type="term" value="C:mitochondrion"/>
    <property type="evidence" value="ECO:0007669"/>
    <property type="project" value="UniProtKB-SubCell"/>
</dbReference>
<evidence type="ECO:0000256" key="7">
    <source>
        <dbReference type="ARBA" id="ARBA00022763"/>
    </source>
</evidence>
<organism evidence="19 20">
    <name type="scientific">Synchytrium microbalum</name>
    <dbReference type="NCBI Taxonomy" id="1806994"/>
    <lineage>
        <taxon>Eukaryota</taxon>
        <taxon>Fungi</taxon>
        <taxon>Fungi incertae sedis</taxon>
        <taxon>Chytridiomycota</taxon>
        <taxon>Chytridiomycota incertae sedis</taxon>
        <taxon>Chytridiomycetes</taxon>
        <taxon>Synchytriales</taxon>
        <taxon>Synchytriaceae</taxon>
        <taxon>Synchytrium</taxon>
    </lineage>
</organism>
<evidence type="ECO:0000256" key="2">
    <source>
        <dbReference type="ARBA" id="ARBA00022553"/>
    </source>
</evidence>
<keyword evidence="6 15" id="KW-0255">Endonuclease</keyword>
<dbReference type="EMBL" id="QEAO01000055">
    <property type="protein sequence ID" value="TPX30835.1"/>
    <property type="molecule type" value="Genomic_DNA"/>
</dbReference>
<keyword evidence="3 15" id="KW-0235">DNA replication</keyword>
<dbReference type="GO" id="GO:0000287">
    <property type="term" value="F:magnesium ion binding"/>
    <property type="evidence" value="ECO:0007669"/>
    <property type="project" value="UniProtKB-UniRule"/>
</dbReference>
<gene>
    <name evidence="19" type="ORF">SmJEL517_g05703</name>
</gene>
<dbReference type="Pfam" id="PF00867">
    <property type="entry name" value="XPG_I"/>
    <property type="match status" value="1"/>
</dbReference>
<dbReference type="PRINTS" id="PR00853">
    <property type="entry name" value="XPGRADSUPER"/>
</dbReference>
<keyword evidence="11 15" id="KW-0496">Mitochondrion</keyword>
<dbReference type="PROSITE" id="PS00842">
    <property type="entry name" value="XPG_2"/>
    <property type="match status" value="1"/>
</dbReference>
<dbReference type="OrthoDB" id="1937206at2759"/>
<evidence type="ECO:0000256" key="5">
    <source>
        <dbReference type="ARBA" id="ARBA00022723"/>
    </source>
</evidence>
<evidence type="ECO:0000313" key="20">
    <source>
        <dbReference type="Proteomes" id="UP000319731"/>
    </source>
</evidence>
<comment type="caution">
    <text evidence="19">The sequence shown here is derived from an EMBL/GenBank/DDBJ whole genome shotgun (WGS) entry which is preliminary data.</text>
</comment>
<dbReference type="InterPro" id="IPR029060">
    <property type="entry name" value="PIN-like_dom_sf"/>
</dbReference>
<protein>
    <recommendedName>
        <fullName evidence="15">Flap endonuclease 1</fullName>
        <shortName evidence="15">FEN-1</shortName>
        <ecNumber evidence="15">3.1.-.-</ecNumber>
    </recommendedName>
    <alternativeName>
        <fullName evidence="15">Flap structure-specific endonuclease 1</fullName>
    </alternativeName>
</protein>
<dbReference type="GO" id="GO:0043137">
    <property type="term" value="P:DNA replication, removal of RNA primer"/>
    <property type="evidence" value="ECO:0007669"/>
    <property type="project" value="UniProtKB-UniRule"/>
</dbReference>
<feature type="compositionally biased region" description="Basic and acidic residues" evidence="16">
    <location>
        <begin position="371"/>
        <end position="382"/>
    </location>
</feature>
<reference evidence="19 20" key="1">
    <citation type="journal article" date="2019" name="Sci. Rep.">
        <title>Comparative genomics of chytrid fungi reveal insights into the obligate biotrophic and pathogenic lifestyle of Synchytrium endobioticum.</title>
        <authorList>
            <person name="van de Vossenberg B.T.L.H."/>
            <person name="Warris S."/>
            <person name="Nguyen H.D.T."/>
            <person name="van Gent-Pelzer M.P.E."/>
            <person name="Joly D.L."/>
            <person name="van de Geest H.C."/>
            <person name="Bonants P.J.M."/>
            <person name="Smith D.S."/>
            <person name="Levesque C.A."/>
            <person name="van der Lee T.A.J."/>
        </authorList>
    </citation>
    <scope>NUCLEOTIDE SEQUENCE [LARGE SCALE GENOMIC DNA]</scope>
    <source>
        <strain evidence="19 20">JEL517</strain>
    </source>
</reference>
<evidence type="ECO:0000256" key="1">
    <source>
        <dbReference type="ARBA" id="ARBA00004173"/>
    </source>
</evidence>
<dbReference type="FunFam" id="1.10.150.20:FF:000009">
    <property type="entry name" value="Flap endonuclease 1"/>
    <property type="match status" value="1"/>
</dbReference>
<dbReference type="GO" id="GO:0008409">
    <property type="term" value="F:5'-3' exonuclease activity"/>
    <property type="evidence" value="ECO:0007669"/>
    <property type="project" value="UniProtKB-UniRule"/>
</dbReference>
<dbReference type="SMART" id="SM00279">
    <property type="entry name" value="HhH2"/>
    <property type="match status" value="1"/>
</dbReference>
<dbReference type="CDD" id="cd09867">
    <property type="entry name" value="PIN_FEN1"/>
    <property type="match status" value="1"/>
</dbReference>
<dbReference type="Proteomes" id="UP000319731">
    <property type="component" value="Unassembled WGS sequence"/>
</dbReference>
<dbReference type="GO" id="GO:0006284">
    <property type="term" value="P:base-excision repair"/>
    <property type="evidence" value="ECO:0007669"/>
    <property type="project" value="UniProtKB-UniRule"/>
</dbReference>
<accession>A0A507BZS2</accession>
<evidence type="ECO:0000256" key="6">
    <source>
        <dbReference type="ARBA" id="ARBA00022759"/>
    </source>
</evidence>
<keyword evidence="2 15" id="KW-0597">Phosphoprotein</keyword>
<dbReference type="SMART" id="SM00484">
    <property type="entry name" value="XPGI"/>
    <property type="match status" value="1"/>
</dbReference>
<dbReference type="GeneID" id="42006926"/>
<dbReference type="CDD" id="cd09907">
    <property type="entry name" value="H3TH_FEN1-Euk"/>
    <property type="match status" value="1"/>
</dbReference>
<keyword evidence="20" id="KW-1185">Reference proteome</keyword>
<evidence type="ECO:0000256" key="15">
    <source>
        <dbReference type="HAMAP-Rule" id="MF_03140"/>
    </source>
</evidence>
<dbReference type="InterPro" id="IPR006086">
    <property type="entry name" value="XPG-I_dom"/>
</dbReference>
<keyword evidence="4 15" id="KW-0540">Nuclease</keyword>
<keyword evidence="9 15" id="KW-0269">Exonuclease</keyword>
<comment type="cofactor">
    <cofactor evidence="15">
        <name>Mg(2+)</name>
        <dbReference type="ChEBI" id="CHEBI:18420"/>
    </cofactor>
    <text evidence="15">Binds 2 magnesium ions per subunit. They probably participate in the reaction catalyzed by the enzyme. May bind an additional third magnesium ion after substrate binding.</text>
</comment>
<dbReference type="InterPro" id="IPR006084">
    <property type="entry name" value="XPG/Rad2"/>
</dbReference>
<keyword evidence="13 15" id="KW-0539">Nucleus</keyword>
<dbReference type="InterPro" id="IPR008918">
    <property type="entry name" value="HhH2"/>
</dbReference>
<dbReference type="PANTHER" id="PTHR11081">
    <property type="entry name" value="FLAP ENDONUCLEASE FAMILY MEMBER"/>
    <property type="match status" value="1"/>
</dbReference>